<organism evidence="2 3">
    <name type="scientific">Nesidiocoris tenuis</name>
    <dbReference type="NCBI Taxonomy" id="355587"/>
    <lineage>
        <taxon>Eukaryota</taxon>
        <taxon>Metazoa</taxon>
        <taxon>Ecdysozoa</taxon>
        <taxon>Arthropoda</taxon>
        <taxon>Hexapoda</taxon>
        <taxon>Insecta</taxon>
        <taxon>Pterygota</taxon>
        <taxon>Neoptera</taxon>
        <taxon>Paraneoptera</taxon>
        <taxon>Hemiptera</taxon>
        <taxon>Heteroptera</taxon>
        <taxon>Panheteroptera</taxon>
        <taxon>Cimicomorpha</taxon>
        <taxon>Miridae</taxon>
        <taxon>Dicyphina</taxon>
        <taxon>Nesidiocoris</taxon>
    </lineage>
</organism>
<evidence type="ECO:0000313" key="2">
    <source>
        <dbReference type="EMBL" id="BES91213.1"/>
    </source>
</evidence>
<reference evidence="2 3" key="1">
    <citation type="submission" date="2023-09" db="EMBL/GenBank/DDBJ databases">
        <title>Nesidiocoris tenuis whole genome shotgun sequence.</title>
        <authorList>
            <person name="Shibata T."/>
            <person name="Shimoda M."/>
            <person name="Kobayashi T."/>
            <person name="Uehara T."/>
        </authorList>
    </citation>
    <scope>NUCLEOTIDE SEQUENCE [LARGE SCALE GENOMIC DNA]</scope>
    <source>
        <strain evidence="2 3">Japan</strain>
    </source>
</reference>
<evidence type="ECO:0000256" key="1">
    <source>
        <dbReference type="SAM" id="MobiDB-lite"/>
    </source>
</evidence>
<accession>A0ABN7AG22</accession>
<name>A0ABN7AG22_9HEMI</name>
<evidence type="ECO:0000313" key="3">
    <source>
        <dbReference type="Proteomes" id="UP001307889"/>
    </source>
</evidence>
<proteinExistence type="predicted"/>
<feature type="region of interest" description="Disordered" evidence="1">
    <location>
        <begin position="47"/>
        <end position="69"/>
    </location>
</feature>
<dbReference type="Proteomes" id="UP001307889">
    <property type="component" value="Chromosome 2"/>
</dbReference>
<dbReference type="EMBL" id="AP028910">
    <property type="protein sequence ID" value="BES91213.1"/>
    <property type="molecule type" value="Genomic_DNA"/>
</dbReference>
<protein>
    <submittedName>
        <fullName evidence="2">Uncharacterized protein</fullName>
    </submittedName>
</protein>
<gene>
    <name evidence="2" type="ORF">NTJ_04021</name>
</gene>
<sequence length="151" mass="16943">MGSPNFMLTYLLFGESCRRQSWTDVVECREHNRLVYRTSDLSSTGITNMNNEERIPPSFDGSHRTGGCRTKLREPEWTRHRAPGGGATRSHSGGGGDCQGLSLIRPCGSWQSLNLVSVAQVSQSFPVFLSESEEHGDQWYHEQNIEKGRIN</sequence>
<keyword evidence="3" id="KW-1185">Reference proteome</keyword>